<feature type="transmembrane region" description="Helical" evidence="9">
    <location>
        <begin position="162"/>
        <end position="181"/>
    </location>
</feature>
<evidence type="ECO:0000256" key="7">
    <source>
        <dbReference type="ARBA" id="ARBA00022989"/>
    </source>
</evidence>
<comment type="catalytic activity">
    <reaction evidence="9 10">
        <text>Release of signal peptides from bacterial membrane prolipoproteins. Hydrolyzes -Xaa-Yaa-Zaa-|-(S,diacylglyceryl)Cys-, in which Xaa is hydrophobic (preferably Leu), and Yaa (Ala or Ser) and Zaa (Gly or Ala) have small, neutral side chains.</text>
        <dbReference type="EC" id="3.4.23.36"/>
    </reaction>
</comment>
<sequence>MGGEGSKCTESLDRPGGVCNLLGMKFNPANIWALALVPVVILADQVSKWLILSEPQFNALACLNAPVPCGRIPLPGPIDFSMLWNRGMSYGFLQSEGLMRWVLSAAMLLIALGFLVWLLRAEGRLLKLSLAMVVGGAFGNLIDRVRFGAVVDFIDAGALHFPWVFNVADAAISVGAVLLFVDQFLLSGRKQAKPANEN</sequence>
<dbReference type="GO" id="GO:0004190">
    <property type="term" value="F:aspartic-type endopeptidase activity"/>
    <property type="evidence" value="ECO:0007669"/>
    <property type="project" value="UniProtKB-UniRule"/>
</dbReference>
<evidence type="ECO:0000256" key="9">
    <source>
        <dbReference type="HAMAP-Rule" id="MF_00161"/>
    </source>
</evidence>
<comment type="similarity">
    <text evidence="1 9 11">Belongs to the peptidase A8 family.</text>
</comment>
<evidence type="ECO:0000313" key="12">
    <source>
        <dbReference type="EMBL" id="KDA03853.1"/>
    </source>
</evidence>
<feature type="transmembrane region" description="Helical" evidence="9">
    <location>
        <begin position="98"/>
        <end position="118"/>
    </location>
</feature>
<dbReference type="GO" id="GO:0005886">
    <property type="term" value="C:plasma membrane"/>
    <property type="evidence" value="ECO:0007669"/>
    <property type="project" value="UniProtKB-SubCell"/>
</dbReference>
<comment type="subcellular location">
    <subcellularLocation>
        <location evidence="9">Cell membrane</location>
        <topology evidence="9">Multi-pass membrane protein</topology>
    </subcellularLocation>
</comment>
<keyword evidence="5 9" id="KW-0064">Aspartyl protease</keyword>
<protein>
    <recommendedName>
        <fullName evidence="9">Lipoprotein signal peptidase</fullName>
        <ecNumber evidence="9">3.4.23.36</ecNumber>
    </recommendedName>
    <alternativeName>
        <fullName evidence="9">Prolipoprotein signal peptidase</fullName>
    </alternativeName>
    <alternativeName>
        <fullName evidence="9">Signal peptidase II</fullName>
        <shortName evidence="9">SPase II</shortName>
    </alternativeName>
</protein>
<comment type="caution">
    <text evidence="12">The sequence shown here is derived from an EMBL/GenBank/DDBJ whole genome shotgun (WGS) entry which is preliminary data.</text>
</comment>
<name>A0A059GBK8_9PROT</name>
<dbReference type="UniPathway" id="UPA00665"/>
<keyword evidence="7 9" id="KW-1133">Transmembrane helix</keyword>
<dbReference type="Proteomes" id="UP000024942">
    <property type="component" value="Unassembled WGS sequence"/>
</dbReference>
<accession>A0A059GBK8</accession>
<dbReference type="EMBL" id="ARYL01000003">
    <property type="protein sequence ID" value="KDA03853.1"/>
    <property type="molecule type" value="Genomic_DNA"/>
</dbReference>
<keyword evidence="13" id="KW-1185">Reference proteome</keyword>
<dbReference type="NCBIfam" id="TIGR00077">
    <property type="entry name" value="lspA"/>
    <property type="match status" value="1"/>
</dbReference>
<keyword evidence="6 9" id="KW-0378">Hydrolase</keyword>
<evidence type="ECO:0000256" key="4">
    <source>
        <dbReference type="ARBA" id="ARBA00022692"/>
    </source>
</evidence>
<keyword evidence="3 9" id="KW-0645">Protease</keyword>
<evidence type="ECO:0000256" key="3">
    <source>
        <dbReference type="ARBA" id="ARBA00022670"/>
    </source>
</evidence>
<evidence type="ECO:0000256" key="11">
    <source>
        <dbReference type="RuleBase" id="RU004181"/>
    </source>
</evidence>
<evidence type="ECO:0000313" key="13">
    <source>
        <dbReference type="Proteomes" id="UP000024942"/>
    </source>
</evidence>
<proteinExistence type="inferred from homology"/>
<keyword evidence="2 9" id="KW-1003">Cell membrane</keyword>
<dbReference type="HAMAP" id="MF_00161">
    <property type="entry name" value="LspA"/>
    <property type="match status" value="1"/>
</dbReference>
<dbReference type="EC" id="3.4.23.36" evidence="9"/>
<dbReference type="Pfam" id="PF01252">
    <property type="entry name" value="Peptidase_A8"/>
    <property type="match status" value="1"/>
</dbReference>
<keyword evidence="4 9" id="KW-0812">Transmembrane</keyword>
<evidence type="ECO:0000256" key="5">
    <source>
        <dbReference type="ARBA" id="ARBA00022750"/>
    </source>
</evidence>
<feature type="active site" evidence="9">
    <location>
        <position position="169"/>
    </location>
</feature>
<evidence type="ECO:0000256" key="10">
    <source>
        <dbReference type="RuleBase" id="RU000594"/>
    </source>
</evidence>
<comment type="function">
    <text evidence="9 10">This protein specifically catalyzes the removal of signal peptides from prolipoproteins.</text>
</comment>
<dbReference type="AlphaFoldDB" id="A0A059GBK8"/>
<evidence type="ECO:0000256" key="2">
    <source>
        <dbReference type="ARBA" id="ARBA00022475"/>
    </source>
</evidence>
<dbReference type="eggNOG" id="COG0597">
    <property type="taxonomic scope" value="Bacteria"/>
</dbReference>
<dbReference type="PANTHER" id="PTHR33695">
    <property type="entry name" value="LIPOPROTEIN SIGNAL PEPTIDASE"/>
    <property type="match status" value="1"/>
</dbReference>
<dbReference type="GO" id="GO:0006508">
    <property type="term" value="P:proteolysis"/>
    <property type="evidence" value="ECO:0007669"/>
    <property type="project" value="UniProtKB-KW"/>
</dbReference>
<keyword evidence="8 9" id="KW-0472">Membrane</keyword>
<dbReference type="PROSITE" id="PS00855">
    <property type="entry name" value="SPASE_II"/>
    <property type="match status" value="1"/>
</dbReference>
<dbReference type="PATRIC" id="fig|1280953.3.peg.652"/>
<feature type="transmembrane region" description="Helical" evidence="9">
    <location>
        <begin position="125"/>
        <end position="142"/>
    </location>
</feature>
<evidence type="ECO:0000256" key="1">
    <source>
        <dbReference type="ARBA" id="ARBA00006139"/>
    </source>
</evidence>
<dbReference type="STRING" id="1280953.HOC_03218"/>
<comment type="pathway">
    <text evidence="9">Protein modification; lipoprotein biosynthesis (signal peptide cleavage).</text>
</comment>
<evidence type="ECO:0000256" key="8">
    <source>
        <dbReference type="ARBA" id="ARBA00023136"/>
    </source>
</evidence>
<gene>
    <name evidence="9" type="primary">lspA</name>
    <name evidence="12" type="ORF">HOC_03218</name>
</gene>
<dbReference type="InterPro" id="IPR001872">
    <property type="entry name" value="Peptidase_A8"/>
</dbReference>
<reference evidence="12 13" key="1">
    <citation type="journal article" date="2014" name="Antonie Van Leeuwenhoek">
        <title>Hyphomonas beringensis sp. nov. and Hyphomonas chukchiensis sp. nov., isolated from surface seawater of the Bering Sea and Chukchi Sea.</title>
        <authorList>
            <person name="Li C."/>
            <person name="Lai Q."/>
            <person name="Li G."/>
            <person name="Dong C."/>
            <person name="Wang J."/>
            <person name="Liao Y."/>
            <person name="Shao Z."/>
        </authorList>
    </citation>
    <scope>NUCLEOTIDE SEQUENCE [LARGE SCALE GENOMIC DNA]</scope>
    <source>
        <strain evidence="12 13">SCH89</strain>
    </source>
</reference>
<dbReference type="PANTHER" id="PTHR33695:SF1">
    <property type="entry name" value="LIPOPROTEIN SIGNAL PEPTIDASE"/>
    <property type="match status" value="1"/>
</dbReference>
<evidence type="ECO:0000256" key="6">
    <source>
        <dbReference type="ARBA" id="ARBA00022801"/>
    </source>
</evidence>
<feature type="active site" evidence="9">
    <location>
        <position position="152"/>
    </location>
</feature>
<dbReference type="PRINTS" id="PR00781">
    <property type="entry name" value="LIPOSIGPTASE"/>
</dbReference>
<feature type="transmembrane region" description="Helical" evidence="9">
    <location>
        <begin position="31"/>
        <end position="51"/>
    </location>
</feature>
<organism evidence="12 13">
    <name type="scientific">Hyphomonas oceanitis SCH89</name>
    <dbReference type="NCBI Taxonomy" id="1280953"/>
    <lineage>
        <taxon>Bacteria</taxon>
        <taxon>Pseudomonadati</taxon>
        <taxon>Pseudomonadota</taxon>
        <taxon>Alphaproteobacteria</taxon>
        <taxon>Hyphomonadales</taxon>
        <taxon>Hyphomonadaceae</taxon>
        <taxon>Hyphomonas</taxon>
    </lineage>
</organism>